<dbReference type="InterPro" id="IPR016181">
    <property type="entry name" value="Acyl_CoA_acyltransferase"/>
</dbReference>
<dbReference type="SUPFAM" id="SSF55729">
    <property type="entry name" value="Acyl-CoA N-acyltransferases (Nat)"/>
    <property type="match status" value="1"/>
</dbReference>
<sequence length="110" mass="12704">MKKYYLYLYKIIRLYITMTEVLQQDDGKHGKFHIAENGKDLAYMTYTWAGTDKFIIDHTDVNPILKGQGIGLRLVEAAVLFAREKGIKIIPLCPFAKATLDKHSEWQDIL</sequence>
<feature type="domain" description="N-acetyltransferase" evidence="1">
    <location>
        <begin position="24"/>
        <end position="110"/>
    </location>
</feature>
<accession>A0A1I6RVK0</accession>
<evidence type="ECO:0000313" key="3">
    <source>
        <dbReference type="Proteomes" id="UP000183209"/>
    </source>
</evidence>
<dbReference type="EMBL" id="FPAG01000003">
    <property type="protein sequence ID" value="SFS68737.1"/>
    <property type="molecule type" value="Genomic_DNA"/>
</dbReference>
<proteinExistence type="predicted"/>
<dbReference type="Gene3D" id="3.40.630.30">
    <property type="match status" value="1"/>
</dbReference>
<dbReference type="Pfam" id="PF14542">
    <property type="entry name" value="Acetyltransf_CG"/>
    <property type="match status" value="1"/>
</dbReference>
<name>A0A1I6RVK0_9FLAO</name>
<dbReference type="PANTHER" id="PTHR31435:SF10">
    <property type="entry name" value="BSR4717 PROTEIN"/>
    <property type="match status" value="1"/>
</dbReference>
<dbReference type="PANTHER" id="PTHR31435">
    <property type="entry name" value="PROTEIN NATD1"/>
    <property type="match status" value="1"/>
</dbReference>
<protein>
    <recommendedName>
        <fullName evidence="1">N-acetyltransferase domain-containing protein</fullName>
    </recommendedName>
</protein>
<evidence type="ECO:0000259" key="1">
    <source>
        <dbReference type="PROSITE" id="PS51729"/>
    </source>
</evidence>
<evidence type="ECO:0000313" key="2">
    <source>
        <dbReference type="EMBL" id="SFS68737.1"/>
    </source>
</evidence>
<dbReference type="PROSITE" id="PS51729">
    <property type="entry name" value="GNAT_YJDJ"/>
    <property type="match status" value="1"/>
</dbReference>
<dbReference type="AlphaFoldDB" id="A0A1I6RVK0"/>
<reference evidence="2 3" key="1">
    <citation type="submission" date="2016-10" db="EMBL/GenBank/DDBJ databases">
        <authorList>
            <person name="de Groot N.N."/>
        </authorList>
    </citation>
    <scope>NUCLEOTIDE SEQUENCE [LARGE SCALE GENOMIC DNA]</scope>
    <source>
        <strain evidence="2 3">CGMCC 1.6114</strain>
    </source>
</reference>
<organism evidence="2 3">
    <name type="scientific">Zhouia amylolytica</name>
    <dbReference type="NCBI Taxonomy" id="376730"/>
    <lineage>
        <taxon>Bacteria</taxon>
        <taxon>Pseudomonadati</taxon>
        <taxon>Bacteroidota</taxon>
        <taxon>Flavobacteriia</taxon>
        <taxon>Flavobacteriales</taxon>
        <taxon>Flavobacteriaceae</taxon>
        <taxon>Zhouia</taxon>
    </lineage>
</organism>
<dbReference type="CDD" id="cd04301">
    <property type="entry name" value="NAT_SF"/>
    <property type="match status" value="1"/>
</dbReference>
<dbReference type="InterPro" id="IPR031165">
    <property type="entry name" value="GNAT_YJDJ"/>
</dbReference>
<dbReference type="Proteomes" id="UP000183209">
    <property type="component" value="Unassembled WGS sequence"/>
</dbReference>
<dbReference type="RefSeq" id="WP_254785747.1">
    <property type="nucleotide sequence ID" value="NZ_FPAG01000003.1"/>
</dbReference>
<gene>
    <name evidence="2" type="ORF">SAMN04487906_1397</name>
</gene>
<dbReference type="InterPro" id="IPR045057">
    <property type="entry name" value="Gcn5-rel_NAT"/>
</dbReference>